<dbReference type="GO" id="GO:0016301">
    <property type="term" value="F:kinase activity"/>
    <property type="evidence" value="ECO:0007669"/>
    <property type="project" value="UniProtKB-KW"/>
</dbReference>
<accession>A0A2N3WY98</accession>
<organism evidence="2 3">
    <name type="scientific">Nocardia fluminea</name>
    <dbReference type="NCBI Taxonomy" id="134984"/>
    <lineage>
        <taxon>Bacteria</taxon>
        <taxon>Bacillati</taxon>
        <taxon>Actinomycetota</taxon>
        <taxon>Actinomycetes</taxon>
        <taxon>Mycobacteriales</taxon>
        <taxon>Nocardiaceae</taxon>
        <taxon>Nocardia</taxon>
    </lineage>
</organism>
<dbReference type="AlphaFoldDB" id="A0A2N3WY98"/>
<keyword evidence="2" id="KW-0808">Transferase</keyword>
<gene>
    <name evidence="2" type="ORF">ATK86_0853</name>
</gene>
<dbReference type="Pfam" id="PF13581">
    <property type="entry name" value="HATPase_c_2"/>
    <property type="match status" value="1"/>
</dbReference>
<protein>
    <submittedName>
        <fullName evidence="2">Serine/threonine-protein kinase RsbW</fullName>
    </submittedName>
</protein>
<evidence type="ECO:0000313" key="3">
    <source>
        <dbReference type="Proteomes" id="UP000233766"/>
    </source>
</evidence>
<evidence type="ECO:0000259" key="1">
    <source>
        <dbReference type="Pfam" id="PF13581"/>
    </source>
</evidence>
<dbReference type="InterPro" id="IPR036890">
    <property type="entry name" value="HATPase_C_sf"/>
</dbReference>
<dbReference type="Proteomes" id="UP000233766">
    <property type="component" value="Unassembled WGS sequence"/>
</dbReference>
<evidence type="ECO:0000313" key="2">
    <source>
        <dbReference type="EMBL" id="PKV98825.1"/>
    </source>
</evidence>
<sequence length="142" mass="15605">MDSSDRLITDSTRATSTRVRLDADLSQVVMLRAVAETVALIAGFTVDEVADIRVALDEAATCLILDAVPDSQIYCEVSADAFRIRIAVTAVCDSDHPIDTTGFGWHVMHSITDHLAAEHSAYDHEQDGYPVTITFTQVRRLR</sequence>
<dbReference type="InterPro" id="IPR003594">
    <property type="entry name" value="HATPase_dom"/>
</dbReference>
<proteinExistence type="predicted"/>
<dbReference type="EMBL" id="PJMW01000001">
    <property type="protein sequence ID" value="PKV98825.1"/>
    <property type="molecule type" value="Genomic_DNA"/>
</dbReference>
<comment type="caution">
    <text evidence="2">The sequence shown here is derived from an EMBL/GenBank/DDBJ whole genome shotgun (WGS) entry which is preliminary data.</text>
</comment>
<dbReference type="OrthoDB" id="3694612at2"/>
<keyword evidence="3" id="KW-1185">Reference proteome</keyword>
<feature type="domain" description="Histidine kinase/HSP90-like ATPase" evidence="1">
    <location>
        <begin position="22"/>
        <end position="132"/>
    </location>
</feature>
<dbReference type="RefSeq" id="WP_101463224.1">
    <property type="nucleotide sequence ID" value="NZ_PJMW01000001.1"/>
</dbReference>
<keyword evidence="2" id="KW-0418">Kinase</keyword>
<reference evidence="2 3" key="1">
    <citation type="submission" date="2017-12" db="EMBL/GenBank/DDBJ databases">
        <title>Sequencing the genomes of 1000 Actinobacteria strains.</title>
        <authorList>
            <person name="Klenk H.-P."/>
        </authorList>
    </citation>
    <scope>NUCLEOTIDE SEQUENCE [LARGE SCALE GENOMIC DNA]</scope>
    <source>
        <strain evidence="2 3">DSM 44489</strain>
    </source>
</reference>
<name>A0A2N3WY98_9NOCA</name>
<dbReference type="Gene3D" id="3.30.565.10">
    <property type="entry name" value="Histidine kinase-like ATPase, C-terminal domain"/>
    <property type="match status" value="1"/>
</dbReference>